<comment type="caution">
    <text evidence="1">The sequence shown here is derived from an EMBL/GenBank/DDBJ whole genome shotgun (WGS) entry which is preliminary data.</text>
</comment>
<proteinExistence type="predicted"/>
<dbReference type="InterPro" id="IPR029069">
    <property type="entry name" value="HotDog_dom_sf"/>
</dbReference>
<dbReference type="AlphaFoldDB" id="A0A976GDA9"/>
<protein>
    <submittedName>
        <fullName evidence="1">3-hydroxydecyl-(Acyl carrier protein) dehydratase</fullName>
    </submittedName>
</protein>
<dbReference type="EMBL" id="OGUS01000142">
    <property type="protein sequence ID" value="SPC23671.1"/>
    <property type="molecule type" value="Genomic_DNA"/>
</dbReference>
<gene>
    <name evidence="1" type="ORF">CO2235_MP70289</name>
</gene>
<dbReference type="Pfam" id="PF22817">
    <property type="entry name" value="ApeP-like"/>
    <property type="match status" value="1"/>
</dbReference>
<dbReference type="SUPFAM" id="SSF54637">
    <property type="entry name" value="Thioesterase/thiol ester dehydrase-isomerase"/>
    <property type="match status" value="1"/>
</dbReference>
<dbReference type="InterPro" id="IPR016776">
    <property type="entry name" value="ApeP-like_dehydratase"/>
</dbReference>
<dbReference type="Gene3D" id="3.10.129.10">
    <property type="entry name" value="Hotdog Thioesterase"/>
    <property type="match status" value="1"/>
</dbReference>
<evidence type="ECO:0000313" key="2">
    <source>
        <dbReference type="Proteomes" id="UP000256862"/>
    </source>
</evidence>
<reference evidence="1 2" key="1">
    <citation type="submission" date="2018-01" db="EMBL/GenBank/DDBJ databases">
        <authorList>
            <person name="Clerissi C."/>
        </authorList>
    </citation>
    <scope>NUCLEOTIDE SEQUENCE [LARGE SCALE GENOMIC DNA]</scope>
    <source>
        <strain evidence="1">Cupriavidus oxalaticus LMG 2235</strain>
        <plasmid evidence="2">co2235_mp</plasmid>
    </source>
</reference>
<name>A0A976GDA9_9BURK</name>
<dbReference type="Proteomes" id="UP000256862">
    <property type="component" value="Plasmid CO2235_mp"/>
</dbReference>
<evidence type="ECO:0000313" key="1">
    <source>
        <dbReference type="EMBL" id="SPC23671.1"/>
    </source>
</evidence>
<organism evidence="1 2">
    <name type="scientific">Cupriavidus oxalaticus</name>
    <dbReference type="NCBI Taxonomy" id="96344"/>
    <lineage>
        <taxon>Bacteria</taxon>
        <taxon>Pseudomonadati</taxon>
        <taxon>Pseudomonadota</taxon>
        <taxon>Betaproteobacteria</taxon>
        <taxon>Burkholderiales</taxon>
        <taxon>Burkholderiaceae</taxon>
        <taxon>Cupriavidus</taxon>
    </lineage>
</organism>
<accession>A0A976GDA9</accession>
<sequence>MKLPATARDRDWIAARIPHQGTMCLLDGVLDWDENVVRCVSGTHAQADNPLRAQGRLAAVCGVEYAAQAMAVHGALLAAQEDSPARPRSGYLASVRKLELLVERLDDIDAPLLVEARRVSGEGASVLYAFTVSAEGRTLLSGRAAVILDAARHGSHAG</sequence>
<geneLocation type="plasmid" evidence="2">
    <name>co2235_mp</name>
</geneLocation>